<gene>
    <name evidence="1" type="ORF">L1987_18594</name>
</gene>
<evidence type="ECO:0000313" key="1">
    <source>
        <dbReference type="EMBL" id="KAI3813859.1"/>
    </source>
</evidence>
<name>A0ACB9J107_9ASTR</name>
<sequence>MQFDTTLNCYEKAALERPMYAEAYCKGIHEVHMLELVTCEEKMADVIFAVGDNRIIFSNSSVPISAEGKSPLTFFSAMFFNND</sequence>
<reference evidence="2" key="1">
    <citation type="journal article" date="2022" name="Mol. Ecol. Resour.">
        <title>The genomes of chicory, endive, great burdock and yacon provide insights into Asteraceae palaeo-polyploidization history and plant inulin production.</title>
        <authorList>
            <person name="Fan W."/>
            <person name="Wang S."/>
            <person name="Wang H."/>
            <person name="Wang A."/>
            <person name="Jiang F."/>
            <person name="Liu H."/>
            <person name="Zhao H."/>
            <person name="Xu D."/>
            <person name="Zhang Y."/>
        </authorList>
    </citation>
    <scope>NUCLEOTIDE SEQUENCE [LARGE SCALE GENOMIC DNA]</scope>
    <source>
        <strain evidence="2">cv. Yunnan</strain>
    </source>
</reference>
<protein>
    <submittedName>
        <fullName evidence="1">Uncharacterized protein</fullName>
    </submittedName>
</protein>
<organism evidence="1 2">
    <name type="scientific">Smallanthus sonchifolius</name>
    <dbReference type="NCBI Taxonomy" id="185202"/>
    <lineage>
        <taxon>Eukaryota</taxon>
        <taxon>Viridiplantae</taxon>
        <taxon>Streptophyta</taxon>
        <taxon>Embryophyta</taxon>
        <taxon>Tracheophyta</taxon>
        <taxon>Spermatophyta</taxon>
        <taxon>Magnoliopsida</taxon>
        <taxon>eudicotyledons</taxon>
        <taxon>Gunneridae</taxon>
        <taxon>Pentapetalae</taxon>
        <taxon>asterids</taxon>
        <taxon>campanulids</taxon>
        <taxon>Asterales</taxon>
        <taxon>Asteraceae</taxon>
        <taxon>Asteroideae</taxon>
        <taxon>Heliantheae alliance</taxon>
        <taxon>Millerieae</taxon>
        <taxon>Smallanthus</taxon>
    </lineage>
</organism>
<accession>A0ACB9J107</accession>
<comment type="caution">
    <text evidence="1">The sequence shown here is derived from an EMBL/GenBank/DDBJ whole genome shotgun (WGS) entry which is preliminary data.</text>
</comment>
<dbReference type="EMBL" id="CM042023">
    <property type="protein sequence ID" value="KAI3813859.1"/>
    <property type="molecule type" value="Genomic_DNA"/>
</dbReference>
<reference evidence="1 2" key="2">
    <citation type="journal article" date="2022" name="Mol. Ecol. Resour.">
        <title>The genomes of chicory, endive, great burdock and yacon provide insights into Asteraceae paleo-polyploidization history and plant inulin production.</title>
        <authorList>
            <person name="Fan W."/>
            <person name="Wang S."/>
            <person name="Wang H."/>
            <person name="Wang A."/>
            <person name="Jiang F."/>
            <person name="Liu H."/>
            <person name="Zhao H."/>
            <person name="Xu D."/>
            <person name="Zhang Y."/>
        </authorList>
    </citation>
    <scope>NUCLEOTIDE SEQUENCE [LARGE SCALE GENOMIC DNA]</scope>
    <source>
        <strain evidence="2">cv. Yunnan</strain>
        <tissue evidence="1">Leaves</tissue>
    </source>
</reference>
<proteinExistence type="predicted"/>
<keyword evidence="2" id="KW-1185">Reference proteome</keyword>
<evidence type="ECO:0000313" key="2">
    <source>
        <dbReference type="Proteomes" id="UP001056120"/>
    </source>
</evidence>
<dbReference type="Proteomes" id="UP001056120">
    <property type="component" value="Linkage Group LG06"/>
</dbReference>